<comment type="pathway">
    <text evidence="5">Quinol/quinone metabolism; menaquinone biosynthesis; menaquinol from 1,4-dihydroxy-2-naphthoate: step 2/2.</text>
</comment>
<protein>
    <recommendedName>
        <fullName evidence="5">Demethylmenaquinone methyltransferase</fullName>
        <ecNumber evidence="5">2.1.1.163</ecNumber>
    </recommendedName>
</protein>
<evidence type="ECO:0000256" key="2">
    <source>
        <dbReference type="ARBA" id="ARBA00022603"/>
    </source>
</evidence>
<comment type="catalytic activity">
    <reaction evidence="5">
        <text>a 2-demethylmenaquinol + S-adenosyl-L-methionine = a menaquinol + S-adenosyl-L-homocysteine + H(+)</text>
        <dbReference type="Rhea" id="RHEA:42640"/>
        <dbReference type="Rhea" id="RHEA-COMP:9539"/>
        <dbReference type="Rhea" id="RHEA-COMP:9563"/>
        <dbReference type="ChEBI" id="CHEBI:15378"/>
        <dbReference type="ChEBI" id="CHEBI:18151"/>
        <dbReference type="ChEBI" id="CHEBI:55437"/>
        <dbReference type="ChEBI" id="CHEBI:57856"/>
        <dbReference type="ChEBI" id="CHEBI:59789"/>
        <dbReference type="EC" id="2.1.1.163"/>
    </reaction>
</comment>
<dbReference type="PANTHER" id="PTHR43591">
    <property type="entry name" value="METHYLTRANSFERASE"/>
    <property type="match status" value="1"/>
</dbReference>
<proteinExistence type="inferred from homology"/>
<dbReference type="GO" id="GO:0032259">
    <property type="term" value="P:methylation"/>
    <property type="evidence" value="ECO:0007669"/>
    <property type="project" value="UniProtKB-KW"/>
</dbReference>
<comment type="similarity">
    <text evidence="5">Belongs to the class I-like SAM-binding methyltransferase superfamily. MenG/UbiE family.</text>
</comment>
<dbReference type="InterPro" id="IPR029063">
    <property type="entry name" value="SAM-dependent_MTases_sf"/>
</dbReference>
<dbReference type="PROSITE" id="PS51608">
    <property type="entry name" value="SAM_MT_UBIE"/>
    <property type="match status" value="1"/>
</dbReference>
<gene>
    <name evidence="5" type="primary">menG</name>
    <name evidence="6" type="ORF">C7377_0670</name>
</gene>
<feature type="binding site" evidence="5">
    <location>
        <position position="84"/>
    </location>
    <ligand>
        <name>S-adenosyl-L-methionine</name>
        <dbReference type="ChEBI" id="CHEBI:59789"/>
    </ligand>
</feature>
<dbReference type="NCBIfam" id="TIGR01934">
    <property type="entry name" value="MenG_MenH_UbiE"/>
    <property type="match status" value="1"/>
</dbReference>
<dbReference type="InterPro" id="IPR023576">
    <property type="entry name" value="UbiE/COQ5_MeTrFase_CS"/>
</dbReference>
<dbReference type="Proteomes" id="UP000251835">
    <property type="component" value="Unassembled WGS sequence"/>
</dbReference>
<feature type="binding site" evidence="5">
    <location>
        <position position="65"/>
    </location>
    <ligand>
        <name>S-adenosyl-L-methionine</name>
        <dbReference type="ChEBI" id="CHEBI:59789"/>
    </ligand>
</feature>
<dbReference type="SUPFAM" id="SSF53335">
    <property type="entry name" value="S-adenosyl-L-methionine-dependent methyltransferases"/>
    <property type="match status" value="1"/>
</dbReference>
<keyword evidence="3 5" id="KW-0808">Transferase</keyword>
<keyword evidence="4 5" id="KW-0949">S-adenosyl-L-methionine</keyword>
<keyword evidence="2 5" id="KW-0489">Methyltransferase</keyword>
<dbReference type="GO" id="GO:0009234">
    <property type="term" value="P:menaquinone biosynthetic process"/>
    <property type="evidence" value="ECO:0007669"/>
    <property type="project" value="UniProtKB-UniRule"/>
</dbReference>
<evidence type="ECO:0000256" key="5">
    <source>
        <dbReference type="HAMAP-Rule" id="MF_01813"/>
    </source>
</evidence>
<dbReference type="HAMAP" id="MF_01813">
    <property type="entry name" value="MenG_UbiE_methyltr"/>
    <property type="match status" value="1"/>
</dbReference>
<evidence type="ECO:0000313" key="6">
    <source>
        <dbReference type="EMBL" id="PVX52356.1"/>
    </source>
</evidence>
<dbReference type="OrthoDB" id="9808140at2"/>
<keyword evidence="7" id="KW-1185">Reference proteome</keyword>
<comment type="caution">
    <text evidence="6">The sequence shown here is derived from an EMBL/GenBank/DDBJ whole genome shotgun (WGS) entry which is preliminary data.</text>
</comment>
<dbReference type="NCBIfam" id="NF001244">
    <property type="entry name" value="PRK00216.1-5"/>
    <property type="match status" value="1"/>
</dbReference>
<dbReference type="PROSITE" id="PS01183">
    <property type="entry name" value="UBIE_1"/>
    <property type="match status" value="1"/>
</dbReference>
<dbReference type="PANTHER" id="PTHR43591:SF24">
    <property type="entry name" value="2-METHOXY-6-POLYPRENYL-1,4-BENZOQUINOL METHYLASE, MITOCHONDRIAL"/>
    <property type="match status" value="1"/>
</dbReference>
<reference evidence="6 7" key="1">
    <citation type="submission" date="2018-05" db="EMBL/GenBank/DDBJ databases">
        <title>Genomic Encyclopedia of Type Strains, Phase IV (KMG-IV): sequencing the most valuable type-strain genomes for metagenomic binning, comparative biology and taxonomic classification.</title>
        <authorList>
            <person name="Goeker M."/>
        </authorList>
    </citation>
    <scope>NUCLEOTIDE SEQUENCE [LARGE SCALE GENOMIC DNA]</scope>
    <source>
        <strain evidence="6 7">DSM 28579</strain>
    </source>
</reference>
<dbReference type="Pfam" id="PF01209">
    <property type="entry name" value="Ubie_methyltran"/>
    <property type="match status" value="1"/>
</dbReference>
<accession>A0A7L4URG4</accession>
<dbReference type="RefSeq" id="WP_116495894.1">
    <property type="nucleotide sequence ID" value="NZ_QENZ01000003.1"/>
</dbReference>
<name>A0A7L4URG4_BALHA</name>
<evidence type="ECO:0000256" key="4">
    <source>
        <dbReference type="ARBA" id="ARBA00022691"/>
    </source>
</evidence>
<feature type="binding site" evidence="5">
    <location>
        <begin position="112"/>
        <end position="113"/>
    </location>
    <ligand>
        <name>S-adenosyl-L-methionine</name>
        <dbReference type="ChEBI" id="CHEBI:59789"/>
    </ligand>
</feature>
<evidence type="ECO:0000256" key="3">
    <source>
        <dbReference type="ARBA" id="ARBA00022679"/>
    </source>
</evidence>
<dbReference type="Gene3D" id="3.40.50.150">
    <property type="entry name" value="Vaccinia Virus protein VP39"/>
    <property type="match status" value="1"/>
</dbReference>
<dbReference type="EMBL" id="QENZ01000003">
    <property type="protein sequence ID" value="PVX52356.1"/>
    <property type="molecule type" value="Genomic_DNA"/>
</dbReference>
<dbReference type="EC" id="2.1.1.163" evidence="5"/>
<dbReference type="GO" id="GO:0043770">
    <property type="term" value="F:demethylmenaquinone methyltransferase activity"/>
    <property type="evidence" value="ECO:0007669"/>
    <property type="project" value="UniProtKB-UniRule"/>
</dbReference>
<organism evidence="6 7">
    <name type="scientific">Balneicella halophila</name>
    <dbReference type="NCBI Taxonomy" id="1537566"/>
    <lineage>
        <taxon>Bacteria</taxon>
        <taxon>Pseudomonadati</taxon>
        <taxon>Bacteroidota</taxon>
        <taxon>Bacteroidia</taxon>
        <taxon>Bacteroidales</taxon>
        <taxon>Balneicellaceae</taxon>
        <taxon>Balneicella</taxon>
    </lineage>
</organism>
<keyword evidence="1 5" id="KW-0474">Menaquinone biosynthesis</keyword>
<dbReference type="CDD" id="cd02440">
    <property type="entry name" value="AdoMet_MTases"/>
    <property type="match status" value="1"/>
</dbReference>
<evidence type="ECO:0000256" key="1">
    <source>
        <dbReference type="ARBA" id="ARBA00022428"/>
    </source>
</evidence>
<dbReference type="AlphaFoldDB" id="A0A7L4URG4"/>
<dbReference type="UniPathway" id="UPA00079">
    <property type="reaction ID" value="UER00169"/>
</dbReference>
<evidence type="ECO:0000313" key="7">
    <source>
        <dbReference type="Proteomes" id="UP000251835"/>
    </source>
</evidence>
<comment type="caution">
    <text evidence="5">Lacks conserved residue(s) required for the propagation of feature annotation.</text>
</comment>
<comment type="function">
    <text evidence="5">Methyltransferase required for the conversion of demethylmenaquinol (DMKH2) to menaquinol (MKH2).</text>
</comment>
<sequence length="239" mass="27151">MVVPYKEAQSSKKEQVREMFDNIAPRYDFLNHFLSVGIDKLWRKKVCKIVAKGNPKVIMDMASGTGDLAIGLSKLKPERIVGVDISENMLKIGEKKVEKKGLDNLISFRVGDAENLEDPNDTYDAITCAFGVRNFENIHKGLSEFHRVLKNEGRLVILELSMPENKFFKLIYKVYFSYILPLWGKVVSKNDVAYNYLPESVANFPKRSVFLENMKDAGFKDCYAKSLTFGIATIFVGTK</sequence>
<dbReference type="InterPro" id="IPR004033">
    <property type="entry name" value="UbiE/COQ5_MeTrFase"/>
</dbReference>